<evidence type="ECO:0000256" key="3">
    <source>
        <dbReference type="ARBA" id="ARBA00023002"/>
    </source>
</evidence>
<dbReference type="PANTHER" id="PTHR24320:SF282">
    <property type="entry name" value="WW DOMAIN-CONTAINING OXIDOREDUCTASE"/>
    <property type="match status" value="1"/>
</dbReference>
<keyword evidence="2" id="KW-0521">NADP</keyword>
<comment type="caution">
    <text evidence="4">The sequence shown here is derived from an EMBL/GenBank/DDBJ whole genome shotgun (WGS) entry which is preliminary data.</text>
</comment>
<reference evidence="4 5" key="1">
    <citation type="submission" date="2023-01" db="EMBL/GenBank/DDBJ databases">
        <title>Analysis of 21 Apiospora genomes using comparative genomics revels a genus with tremendous synthesis potential of carbohydrate active enzymes and secondary metabolites.</title>
        <authorList>
            <person name="Sorensen T."/>
        </authorList>
    </citation>
    <scope>NUCLEOTIDE SEQUENCE [LARGE SCALE GENOMIC DNA]</scope>
    <source>
        <strain evidence="4 5">CBS 20057</strain>
    </source>
</reference>
<dbReference type="SUPFAM" id="SSF51735">
    <property type="entry name" value="NAD(P)-binding Rossmann-fold domains"/>
    <property type="match status" value="1"/>
</dbReference>
<evidence type="ECO:0000256" key="2">
    <source>
        <dbReference type="ARBA" id="ARBA00022857"/>
    </source>
</evidence>
<evidence type="ECO:0000313" key="4">
    <source>
        <dbReference type="EMBL" id="KAK8023152.1"/>
    </source>
</evidence>
<comment type="similarity">
    <text evidence="1">Belongs to the short-chain dehydrogenases/reductases (SDR) family.</text>
</comment>
<dbReference type="PANTHER" id="PTHR24320">
    <property type="entry name" value="RETINOL DEHYDROGENASE"/>
    <property type="match status" value="1"/>
</dbReference>
<evidence type="ECO:0000313" key="5">
    <source>
        <dbReference type="Proteomes" id="UP001396898"/>
    </source>
</evidence>
<evidence type="ECO:0000256" key="1">
    <source>
        <dbReference type="ARBA" id="ARBA00006484"/>
    </source>
</evidence>
<sequence>MKFDFDKDIPDLSGKVIFVTGGNVGLGKETIYQLSKHKPAHIYLAARSAAKAQDAIKDIQQRAPDAAPITFIECDLTSFDSIKAAAANFLSQASELHILINNAGIMACPADVTKEGYEIQFGTNHMGHALLTRLLLPTLLATAEKAPAGDVRIVSLSSMGEAFAAKDPYAGGDDAHLKSDMAALSTWVRYGNSKLANVHHSRALAQRYPSLRCVAVHPGAVRTELSRGPLASYAAFSLIMGPLHWLANQFFLVDVAEGAKNQVWAAIGPDAQSGHFYYPVAVDGKASAQAKDDKLCEQLWAWTEKELEAHA</sequence>
<protein>
    <recommendedName>
        <fullName evidence="6">Oxidoreductase</fullName>
    </recommendedName>
</protein>
<gene>
    <name evidence="4" type="ORF">PG991_007033</name>
</gene>
<dbReference type="InterPro" id="IPR002347">
    <property type="entry name" value="SDR_fam"/>
</dbReference>
<proteinExistence type="inferred from homology"/>
<name>A0ABR1S092_9PEZI</name>
<dbReference type="Gene3D" id="3.40.50.720">
    <property type="entry name" value="NAD(P)-binding Rossmann-like Domain"/>
    <property type="match status" value="1"/>
</dbReference>
<dbReference type="Pfam" id="PF00106">
    <property type="entry name" value="adh_short"/>
    <property type="match status" value="1"/>
</dbReference>
<dbReference type="PRINTS" id="PR00081">
    <property type="entry name" value="GDHRDH"/>
</dbReference>
<dbReference type="Proteomes" id="UP001396898">
    <property type="component" value="Unassembled WGS sequence"/>
</dbReference>
<organism evidence="4 5">
    <name type="scientific">Apiospora marii</name>
    <dbReference type="NCBI Taxonomy" id="335849"/>
    <lineage>
        <taxon>Eukaryota</taxon>
        <taxon>Fungi</taxon>
        <taxon>Dikarya</taxon>
        <taxon>Ascomycota</taxon>
        <taxon>Pezizomycotina</taxon>
        <taxon>Sordariomycetes</taxon>
        <taxon>Xylariomycetidae</taxon>
        <taxon>Amphisphaeriales</taxon>
        <taxon>Apiosporaceae</taxon>
        <taxon>Apiospora</taxon>
    </lineage>
</organism>
<dbReference type="InterPro" id="IPR036291">
    <property type="entry name" value="NAD(P)-bd_dom_sf"/>
</dbReference>
<dbReference type="EMBL" id="JAQQWI010000009">
    <property type="protein sequence ID" value="KAK8023152.1"/>
    <property type="molecule type" value="Genomic_DNA"/>
</dbReference>
<evidence type="ECO:0008006" key="6">
    <source>
        <dbReference type="Google" id="ProtNLM"/>
    </source>
</evidence>
<accession>A0ABR1S092</accession>
<keyword evidence="5" id="KW-1185">Reference proteome</keyword>
<keyword evidence="3" id="KW-0560">Oxidoreductase</keyword>